<dbReference type="InterPro" id="IPR042199">
    <property type="entry name" value="AsparK_Bifunc_asparK/hSer_DH"/>
</dbReference>
<dbReference type="Pfam" id="PF00696">
    <property type="entry name" value="AA_kinase"/>
    <property type="match status" value="1"/>
</dbReference>
<feature type="domain" description="Aspartate/glutamate/uridylate kinase" evidence="9">
    <location>
        <begin position="3"/>
        <end position="278"/>
    </location>
</feature>
<comment type="pathway">
    <text evidence="1 8">Amino-acid biosynthesis; L-lysine biosynthesis via DAP pathway; (S)-tetrahydrodipicolinate from L-aspartate: step 1/4.</text>
</comment>
<evidence type="ECO:0000313" key="10">
    <source>
        <dbReference type="EMBL" id="BDU70362.1"/>
    </source>
</evidence>
<evidence type="ECO:0000256" key="4">
    <source>
        <dbReference type="ARBA" id="ARBA00022741"/>
    </source>
</evidence>
<gene>
    <name evidence="10" type="primary">lysC_2</name>
    <name evidence="10" type="ORF">GETHOR_24630</name>
</gene>
<reference evidence="11" key="1">
    <citation type="journal article" date="2023" name="Int. J. Syst. Evol. Microbiol.">
        <title>Mesoterricola silvestris gen. nov., sp. nov., Mesoterricola sediminis sp. nov., Geothrix oryzae sp. nov., Geothrix edaphica sp. nov., Geothrix rubra sp. nov., and Geothrix limicola sp. nov., six novel members of Acidobacteriota isolated from soils.</title>
        <authorList>
            <person name="Itoh H."/>
            <person name="Sugisawa Y."/>
            <person name="Mise K."/>
            <person name="Xu Z."/>
            <person name="Kuniyasu M."/>
            <person name="Ushijima N."/>
            <person name="Kawano K."/>
            <person name="Kobayashi E."/>
            <person name="Shiratori Y."/>
            <person name="Masuda Y."/>
            <person name="Senoo K."/>
        </authorList>
    </citation>
    <scope>NUCLEOTIDE SEQUENCE [LARGE SCALE GENOMIC DNA]</scope>
    <source>
        <strain evidence="11">Red222</strain>
    </source>
</reference>
<dbReference type="PANTHER" id="PTHR21499">
    <property type="entry name" value="ASPARTATE KINASE"/>
    <property type="match status" value="1"/>
</dbReference>
<dbReference type="Proteomes" id="UP001242010">
    <property type="component" value="Chromosome"/>
</dbReference>
<dbReference type="InterPro" id="IPR001048">
    <property type="entry name" value="Asp/Glu/Uridylate_kinase"/>
</dbReference>
<name>A0ABN6UZ36_9BACT</name>
<dbReference type="InterPro" id="IPR001341">
    <property type="entry name" value="Asp_kinase"/>
</dbReference>
<comment type="similarity">
    <text evidence="2 7">Belongs to the aspartokinase family.</text>
</comment>
<protein>
    <recommendedName>
        <fullName evidence="7">Aspartokinase</fullName>
        <ecNumber evidence="7">2.7.2.4</ecNumber>
    </recommendedName>
</protein>
<comment type="catalytic activity">
    <reaction evidence="7">
        <text>L-aspartate + ATP = 4-phospho-L-aspartate + ADP</text>
        <dbReference type="Rhea" id="RHEA:23776"/>
        <dbReference type="ChEBI" id="CHEBI:29991"/>
        <dbReference type="ChEBI" id="CHEBI:30616"/>
        <dbReference type="ChEBI" id="CHEBI:57535"/>
        <dbReference type="ChEBI" id="CHEBI:456216"/>
        <dbReference type="EC" id="2.7.2.4"/>
    </reaction>
</comment>
<evidence type="ECO:0000256" key="7">
    <source>
        <dbReference type="RuleBase" id="RU003448"/>
    </source>
</evidence>
<dbReference type="EC" id="2.7.2.4" evidence="7"/>
<comment type="pathway">
    <text evidence="8">Amino-acid biosynthesis; L-methionine biosynthesis via de novo pathway; L-homoserine from L-aspartate: step 1/3.</text>
</comment>
<sequence>MSLKVLKFGGSSVGSAEAFRRAAAIVSEELPAGGLVVVSALRGTTDRILEACAAAGGGQLPSAREHLVALRDRHRQVASELGLWTEVRPTWTPLLDRLDRLLTGMAMLGEATPRGRDAALAVGETLSAHLAAACFGGAFREVREVLRTDARFGKARPHLAALRTAAAPWREALEAGGLWVTQGFLGITAEGHTTTLGRGGSDTSATLLGEALGAEEVQIWTDVDGVLTADPSLVPGARPIPQMSLGEAEALSAFGAKVLHADSLAPGARAGFRLVVANTLRPGASRTEILPVPPLRPPGAVTSVAYKEGISLLRFPASAGLEPPLKAARSLEEAGALRFGLIASPAGTLLAVRPETPAAAEVLGTLAASGLACESGWAVVALVGEGLRADPLAALRHLAALGPEPVGGLLTGSSTVSIAFLVPESRLGDLIPRLHDRCVDGQPPLRIPERQKTG</sequence>
<comment type="pathway">
    <text evidence="8">Amino-acid biosynthesis; L-threonine biosynthesis; L-threonine from L-aspartate: step 1/5.</text>
</comment>
<dbReference type="RefSeq" id="WP_286354080.1">
    <property type="nucleotide sequence ID" value="NZ_AP027079.1"/>
</dbReference>
<keyword evidence="3 7" id="KW-0808">Transferase</keyword>
<organism evidence="10 11">
    <name type="scientific">Geothrix oryzae</name>
    <dbReference type="NCBI Taxonomy" id="2927975"/>
    <lineage>
        <taxon>Bacteria</taxon>
        <taxon>Pseudomonadati</taxon>
        <taxon>Acidobacteriota</taxon>
        <taxon>Holophagae</taxon>
        <taxon>Holophagales</taxon>
        <taxon>Holophagaceae</taxon>
        <taxon>Geothrix</taxon>
    </lineage>
</organism>
<evidence type="ECO:0000256" key="5">
    <source>
        <dbReference type="ARBA" id="ARBA00022777"/>
    </source>
</evidence>
<keyword evidence="5 7" id="KW-0418">Kinase</keyword>
<dbReference type="PANTHER" id="PTHR21499:SF59">
    <property type="entry name" value="ASPARTOKINASE"/>
    <property type="match status" value="1"/>
</dbReference>
<keyword evidence="8" id="KW-0028">Amino-acid biosynthesis</keyword>
<keyword evidence="6" id="KW-0067">ATP-binding</keyword>
<evidence type="ECO:0000259" key="9">
    <source>
        <dbReference type="Pfam" id="PF00696"/>
    </source>
</evidence>
<dbReference type="Gene3D" id="1.20.120.1320">
    <property type="entry name" value="Aspartokinase, catalytic domain"/>
    <property type="match status" value="1"/>
</dbReference>
<evidence type="ECO:0000256" key="6">
    <source>
        <dbReference type="ARBA" id="ARBA00022840"/>
    </source>
</evidence>
<evidence type="ECO:0000256" key="2">
    <source>
        <dbReference type="ARBA" id="ARBA00010122"/>
    </source>
</evidence>
<dbReference type="Gene3D" id="3.30.70.260">
    <property type="match status" value="1"/>
</dbReference>
<keyword evidence="11" id="KW-1185">Reference proteome</keyword>
<keyword evidence="4" id="KW-0547">Nucleotide-binding</keyword>
<dbReference type="InterPro" id="IPR036393">
    <property type="entry name" value="AceGlu_kinase-like_sf"/>
</dbReference>
<accession>A0ABN6UZ36</accession>
<dbReference type="PROSITE" id="PS00324">
    <property type="entry name" value="ASPARTOKINASE"/>
    <property type="match status" value="1"/>
</dbReference>
<evidence type="ECO:0000256" key="3">
    <source>
        <dbReference type="ARBA" id="ARBA00022679"/>
    </source>
</evidence>
<dbReference type="Gene3D" id="3.40.1160.10">
    <property type="entry name" value="Acetylglutamate kinase-like"/>
    <property type="match status" value="1"/>
</dbReference>
<evidence type="ECO:0000256" key="8">
    <source>
        <dbReference type="RuleBase" id="RU004249"/>
    </source>
</evidence>
<dbReference type="NCBIfam" id="TIGR00657">
    <property type="entry name" value="asp_kinases"/>
    <property type="match status" value="1"/>
</dbReference>
<dbReference type="SUPFAM" id="SSF53633">
    <property type="entry name" value="Carbamate kinase-like"/>
    <property type="match status" value="1"/>
</dbReference>
<dbReference type="InterPro" id="IPR018042">
    <property type="entry name" value="Aspartate_kinase_CS"/>
</dbReference>
<dbReference type="EMBL" id="AP027079">
    <property type="protein sequence ID" value="BDU70362.1"/>
    <property type="molecule type" value="Genomic_DNA"/>
</dbReference>
<evidence type="ECO:0000256" key="1">
    <source>
        <dbReference type="ARBA" id="ARBA00004766"/>
    </source>
</evidence>
<evidence type="ECO:0000313" key="11">
    <source>
        <dbReference type="Proteomes" id="UP001242010"/>
    </source>
</evidence>
<proteinExistence type="inferred from homology"/>